<dbReference type="EMBL" id="BAEE01000063">
    <property type="protein sequence ID" value="GAB10898.1"/>
    <property type="molecule type" value="Genomic_DNA"/>
</dbReference>
<dbReference type="InterPro" id="IPR007213">
    <property type="entry name" value="Ppm1/Ppm2/Tcmp"/>
</dbReference>
<proteinExistence type="predicted"/>
<dbReference type="InterPro" id="IPR016874">
    <property type="entry name" value="TcmP-like"/>
</dbReference>
<evidence type="ECO:0000313" key="4">
    <source>
        <dbReference type="Proteomes" id="UP000035088"/>
    </source>
</evidence>
<protein>
    <submittedName>
        <fullName evidence="3">Putative methyltransferase</fullName>
    </submittedName>
</protein>
<dbReference type="AlphaFoldDB" id="G7H4X3"/>
<reference evidence="3 4" key="1">
    <citation type="submission" date="2011-11" db="EMBL/GenBank/DDBJ databases">
        <title>Whole genome shotgun sequence of Gordonia araii NBRC 100433.</title>
        <authorList>
            <person name="Yoshida Y."/>
            <person name="Hosoyama A."/>
            <person name="Tsuchikane K."/>
            <person name="Katsumata H."/>
            <person name="Yamazaki S."/>
            <person name="Fujita N."/>
        </authorList>
    </citation>
    <scope>NUCLEOTIDE SEQUENCE [LARGE SCALE GENOMIC DNA]</scope>
    <source>
        <strain evidence="3 4">NBRC 100433</strain>
    </source>
</reference>
<keyword evidence="4" id="KW-1185">Reference proteome</keyword>
<keyword evidence="2 3" id="KW-0808">Transferase</keyword>
<dbReference type="GO" id="GO:0032259">
    <property type="term" value="P:methylation"/>
    <property type="evidence" value="ECO:0007669"/>
    <property type="project" value="UniProtKB-KW"/>
</dbReference>
<dbReference type="RefSeq" id="WP_007322973.1">
    <property type="nucleotide sequence ID" value="NZ_BAEE01000063.1"/>
</dbReference>
<gene>
    <name evidence="3" type="ORF">GOARA_063_00970</name>
</gene>
<organism evidence="3 4">
    <name type="scientific">Gordonia araii NBRC 100433</name>
    <dbReference type="NCBI Taxonomy" id="1073574"/>
    <lineage>
        <taxon>Bacteria</taxon>
        <taxon>Bacillati</taxon>
        <taxon>Actinomycetota</taxon>
        <taxon>Actinomycetes</taxon>
        <taxon>Mycobacteriales</taxon>
        <taxon>Gordoniaceae</taxon>
        <taxon>Gordonia</taxon>
    </lineage>
</organism>
<dbReference type="Gene3D" id="3.40.50.150">
    <property type="entry name" value="Vaccinia Virus protein VP39"/>
    <property type="match status" value="1"/>
</dbReference>
<dbReference type="SUPFAM" id="SSF53335">
    <property type="entry name" value="S-adenosyl-L-methionine-dependent methyltransferases"/>
    <property type="match status" value="1"/>
</dbReference>
<accession>G7H4X3</accession>
<dbReference type="OrthoDB" id="9800233at2"/>
<dbReference type="InterPro" id="IPR029063">
    <property type="entry name" value="SAM-dependent_MTases_sf"/>
</dbReference>
<evidence type="ECO:0000256" key="2">
    <source>
        <dbReference type="ARBA" id="ARBA00022679"/>
    </source>
</evidence>
<name>G7H4X3_9ACTN</name>
<dbReference type="GO" id="GO:0008168">
    <property type="term" value="F:methyltransferase activity"/>
    <property type="evidence" value="ECO:0007669"/>
    <property type="project" value="UniProtKB-KW"/>
</dbReference>
<dbReference type="PANTHER" id="PTHR43619:SF2">
    <property type="entry name" value="S-ADENOSYL-L-METHIONINE-DEPENDENT METHYLTRANSFERASES SUPERFAMILY PROTEIN"/>
    <property type="match status" value="1"/>
</dbReference>
<evidence type="ECO:0000313" key="3">
    <source>
        <dbReference type="EMBL" id="GAB10898.1"/>
    </source>
</evidence>
<comment type="caution">
    <text evidence="3">The sequence shown here is derived from an EMBL/GenBank/DDBJ whole genome shotgun (WGS) entry which is preliminary data.</text>
</comment>
<dbReference type="STRING" id="1073574.GOARA_063_00970"/>
<dbReference type="Pfam" id="PF04072">
    <property type="entry name" value="LCM"/>
    <property type="match status" value="1"/>
</dbReference>
<dbReference type="PANTHER" id="PTHR43619">
    <property type="entry name" value="S-ADENOSYL-L-METHIONINE-DEPENDENT METHYLTRANSFERASE YKTD-RELATED"/>
    <property type="match status" value="1"/>
</dbReference>
<keyword evidence="1 3" id="KW-0489">Methyltransferase</keyword>
<dbReference type="PIRSF" id="PIRSF028177">
    <property type="entry name" value="Polyketide_synth_Omtfrase_TcmP"/>
    <property type="match status" value="1"/>
</dbReference>
<sequence length="267" mass="29927">MKETINLGSVQETLLVPLYGRAVDARRRRSILSDTRAAEIVDGIDYDFSKFSVPNTAGSVWRASIFDGFVRDFLAVHPEGTVTDLGCGLSTRFDRLDNGRVTWLDIDLEDVIDLRRRFVDDGDRYRMLVGSLLETDWYEAIDAAKPVLLLSEGVLLYFHDHEVTATLRSISAAFPGARLAFDTSGEKMVRGQDRTHADVPADFHWACDDPADLERYGLRLLESHSFGNPPKAVVGAWPLLHRLGIKVIGRVPLSKVYRFNLFECTPG</sequence>
<dbReference type="Proteomes" id="UP000035088">
    <property type="component" value="Unassembled WGS sequence"/>
</dbReference>
<evidence type="ECO:0000256" key="1">
    <source>
        <dbReference type="ARBA" id="ARBA00022603"/>
    </source>
</evidence>